<dbReference type="AlphaFoldDB" id="A0AAD9RCN7"/>
<evidence type="ECO:0000256" key="3">
    <source>
        <dbReference type="ARBA" id="ARBA00060902"/>
    </source>
</evidence>
<reference evidence="5" key="2">
    <citation type="journal article" date="2023" name="Commun. Biol.">
        <title>Intrasexual cuticular hydrocarbon dimorphism in a wasp sheds light on hydrocarbon biosynthesis genes in Hymenoptera.</title>
        <authorList>
            <person name="Moris V.C."/>
            <person name="Podsiadlowski L."/>
            <person name="Martin S."/>
            <person name="Oeyen J.P."/>
            <person name="Donath A."/>
            <person name="Petersen M."/>
            <person name="Wilbrandt J."/>
            <person name="Misof B."/>
            <person name="Liedtke D."/>
            <person name="Thamm M."/>
            <person name="Scheiner R."/>
            <person name="Schmitt T."/>
            <person name="Niehuis O."/>
        </authorList>
    </citation>
    <scope>NUCLEOTIDE SEQUENCE</scope>
    <source>
        <strain evidence="5">GBR_01_08_01A</strain>
    </source>
</reference>
<keyword evidence="1 4" id="KW-0732">Signal</keyword>
<evidence type="ECO:0000313" key="6">
    <source>
        <dbReference type="Proteomes" id="UP001258017"/>
    </source>
</evidence>
<comment type="caution">
    <text evidence="5">The sequence shown here is derived from an EMBL/GenBank/DDBJ whole genome shotgun (WGS) entry which is preliminary data.</text>
</comment>
<reference evidence="5" key="1">
    <citation type="submission" date="2021-08" db="EMBL/GenBank/DDBJ databases">
        <authorList>
            <person name="Misof B."/>
            <person name="Oliver O."/>
            <person name="Podsiadlowski L."/>
            <person name="Donath A."/>
            <person name="Peters R."/>
            <person name="Mayer C."/>
            <person name="Rust J."/>
            <person name="Gunkel S."/>
            <person name="Lesny P."/>
            <person name="Martin S."/>
            <person name="Oeyen J.P."/>
            <person name="Petersen M."/>
            <person name="Panagiotis P."/>
            <person name="Wilbrandt J."/>
            <person name="Tanja T."/>
        </authorList>
    </citation>
    <scope>NUCLEOTIDE SEQUENCE</scope>
    <source>
        <strain evidence="5">GBR_01_08_01A</strain>
        <tissue evidence="5">Thorax + abdomen</tissue>
    </source>
</reference>
<dbReference type="GO" id="GO:0005615">
    <property type="term" value="C:extracellular space"/>
    <property type="evidence" value="ECO:0007669"/>
    <property type="project" value="TreeGrafter"/>
</dbReference>
<gene>
    <name evidence="5" type="ORF">KPH14_005261</name>
</gene>
<evidence type="ECO:0000256" key="1">
    <source>
        <dbReference type="ARBA" id="ARBA00022729"/>
    </source>
</evidence>
<keyword evidence="6" id="KW-1185">Reference proteome</keyword>
<feature type="signal peptide" evidence="4">
    <location>
        <begin position="1"/>
        <end position="22"/>
    </location>
</feature>
<proteinExistence type="inferred from homology"/>
<dbReference type="FunFam" id="3.15.10.30:FF:000001">
    <property type="entry name" value="Takeout-like protein 1"/>
    <property type="match status" value="1"/>
</dbReference>
<dbReference type="PANTHER" id="PTHR11008">
    <property type="entry name" value="PROTEIN TAKEOUT-LIKE PROTEIN"/>
    <property type="match status" value="1"/>
</dbReference>
<dbReference type="SMART" id="SM00700">
    <property type="entry name" value="JHBP"/>
    <property type="match status" value="1"/>
</dbReference>
<feature type="chain" id="PRO_5042167472" evidence="4">
    <location>
        <begin position="23"/>
        <end position="250"/>
    </location>
</feature>
<organism evidence="5 6">
    <name type="scientific">Odynerus spinipes</name>
    <dbReference type="NCBI Taxonomy" id="1348599"/>
    <lineage>
        <taxon>Eukaryota</taxon>
        <taxon>Metazoa</taxon>
        <taxon>Ecdysozoa</taxon>
        <taxon>Arthropoda</taxon>
        <taxon>Hexapoda</taxon>
        <taxon>Insecta</taxon>
        <taxon>Pterygota</taxon>
        <taxon>Neoptera</taxon>
        <taxon>Endopterygota</taxon>
        <taxon>Hymenoptera</taxon>
        <taxon>Apocrita</taxon>
        <taxon>Aculeata</taxon>
        <taxon>Vespoidea</taxon>
        <taxon>Vespidae</taxon>
        <taxon>Eumeninae</taxon>
        <taxon>Odynerus</taxon>
    </lineage>
</organism>
<dbReference type="PANTHER" id="PTHR11008:SF39">
    <property type="entry name" value="CIRCADIAN CLOCK-CONTROLLED PROTEIN-LIKE PROTEIN"/>
    <property type="match status" value="1"/>
</dbReference>
<dbReference type="GO" id="GO:0007623">
    <property type="term" value="P:circadian rhythm"/>
    <property type="evidence" value="ECO:0007669"/>
    <property type="project" value="UniProtKB-ARBA"/>
</dbReference>
<dbReference type="Gene3D" id="3.15.10.30">
    <property type="entry name" value="Haemolymph juvenile hormone binding protein"/>
    <property type="match status" value="1"/>
</dbReference>
<protein>
    <submittedName>
        <fullName evidence="5">Uncharacterized protein</fullName>
    </submittedName>
</protein>
<name>A0AAD9RCN7_9HYME</name>
<evidence type="ECO:0000256" key="4">
    <source>
        <dbReference type="SAM" id="SignalP"/>
    </source>
</evidence>
<evidence type="ECO:0000256" key="2">
    <source>
        <dbReference type="ARBA" id="ARBA00023108"/>
    </source>
</evidence>
<dbReference type="Proteomes" id="UP001258017">
    <property type="component" value="Unassembled WGS sequence"/>
</dbReference>
<dbReference type="InterPro" id="IPR038606">
    <property type="entry name" value="To_sf"/>
</dbReference>
<comment type="similarity">
    <text evidence="3">Belongs to the TO family.</text>
</comment>
<accession>A0AAD9RCN7</accession>
<dbReference type="InterPro" id="IPR010562">
    <property type="entry name" value="Haemolymph_juvenile_hormone-bd"/>
</dbReference>
<dbReference type="Pfam" id="PF06585">
    <property type="entry name" value="JHBP"/>
    <property type="match status" value="1"/>
</dbReference>
<evidence type="ECO:0000313" key="5">
    <source>
        <dbReference type="EMBL" id="KAK2576591.1"/>
    </source>
</evidence>
<keyword evidence="2" id="KW-0090">Biological rhythms</keyword>
<sequence>MVRVYALVQLCFASILLRDVICVLPPYIKACKKNDPDINQCIVNSIEQLRDKLSTGIPELGAPPIEPLKLKKIRLLRGPAGARLDVNLTDIQVNGPSTFKVRDLKANTDDVLFTFKVSFGKLNFHGKYQIDARLLLLKLSGQGELVGNFTGYDSDVVLKAQKVYRDNDVYLHFERMKLNIRIDDANVYLSNLFGGDPVLGPASNGIINANSALLLEEIRPVMESSLADLFTDVSNKIVKTFTYDELFPEN</sequence>
<dbReference type="EMBL" id="JAIFRP010004405">
    <property type="protein sequence ID" value="KAK2576591.1"/>
    <property type="molecule type" value="Genomic_DNA"/>
</dbReference>